<dbReference type="InterPro" id="IPR050936">
    <property type="entry name" value="AP-1-like"/>
</dbReference>
<dbReference type="Gene3D" id="1.20.5.170">
    <property type="match status" value="1"/>
</dbReference>
<dbReference type="InterPro" id="IPR004827">
    <property type="entry name" value="bZIP"/>
</dbReference>
<evidence type="ECO:0000313" key="6">
    <source>
        <dbReference type="Proteomes" id="UP000606974"/>
    </source>
</evidence>
<dbReference type="OrthoDB" id="2590011at2759"/>
<evidence type="ECO:0000313" key="5">
    <source>
        <dbReference type="EMBL" id="KAF7506662.1"/>
    </source>
</evidence>
<dbReference type="InterPro" id="IPR046347">
    <property type="entry name" value="bZIP_sf"/>
</dbReference>
<feature type="compositionally biased region" description="Basic residues" evidence="3">
    <location>
        <begin position="51"/>
        <end position="67"/>
    </location>
</feature>
<evidence type="ECO:0000259" key="4">
    <source>
        <dbReference type="PROSITE" id="PS50217"/>
    </source>
</evidence>
<feature type="compositionally biased region" description="Polar residues" evidence="3">
    <location>
        <begin position="179"/>
        <end position="188"/>
    </location>
</feature>
<dbReference type="EMBL" id="JAACFV010000082">
    <property type="protein sequence ID" value="KAF7506662.1"/>
    <property type="molecule type" value="Genomic_DNA"/>
</dbReference>
<accession>A0A8H7AGN4</accession>
<dbReference type="GO" id="GO:0001228">
    <property type="term" value="F:DNA-binding transcription activator activity, RNA polymerase II-specific"/>
    <property type="evidence" value="ECO:0007669"/>
    <property type="project" value="TreeGrafter"/>
</dbReference>
<dbReference type="GO" id="GO:0000976">
    <property type="term" value="F:transcription cis-regulatory region binding"/>
    <property type="evidence" value="ECO:0007669"/>
    <property type="project" value="InterPro"/>
</dbReference>
<feature type="domain" description="BZIP" evidence="4">
    <location>
        <begin position="49"/>
        <end position="112"/>
    </location>
</feature>
<feature type="region of interest" description="Disordered" evidence="3">
    <location>
        <begin position="150"/>
        <end position="232"/>
    </location>
</feature>
<dbReference type="PROSITE" id="PS50217">
    <property type="entry name" value="BZIP"/>
    <property type="match status" value="1"/>
</dbReference>
<feature type="region of interest" description="Disordered" evidence="3">
    <location>
        <begin position="1"/>
        <end position="69"/>
    </location>
</feature>
<keyword evidence="2" id="KW-0539">Nucleus</keyword>
<dbReference type="Proteomes" id="UP000606974">
    <property type="component" value="Unassembled WGS sequence"/>
</dbReference>
<evidence type="ECO:0000256" key="2">
    <source>
        <dbReference type="ARBA" id="ARBA00023242"/>
    </source>
</evidence>
<dbReference type="AlphaFoldDB" id="A0A8H7AGN4"/>
<dbReference type="PANTHER" id="PTHR40621:SF6">
    <property type="entry name" value="AP-1-LIKE TRANSCRIPTION FACTOR YAP1-RELATED"/>
    <property type="match status" value="1"/>
</dbReference>
<dbReference type="CDD" id="cd14688">
    <property type="entry name" value="bZIP_YAP"/>
    <property type="match status" value="1"/>
</dbReference>
<dbReference type="PANTHER" id="PTHR40621">
    <property type="entry name" value="TRANSCRIPTION FACTOR KAPC-RELATED"/>
    <property type="match status" value="1"/>
</dbReference>
<evidence type="ECO:0000256" key="3">
    <source>
        <dbReference type="SAM" id="MobiDB-lite"/>
    </source>
</evidence>
<keyword evidence="6" id="KW-1185">Reference proteome</keyword>
<reference evidence="5" key="1">
    <citation type="submission" date="2020-02" db="EMBL/GenBank/DDBJ databases">
        <authorList>
            <person name="Palmer J.M."/>
        </authorList>
    </citation>
    <scope>NUCLEOTIDE SEQUENCE</scope>
    <source>
        <strain evidence="5">EPUS1.4</strain>
        <tissue evidence="5">Thallus</tissue>
    </source>
</reference>
<proteinExistence type="predicted"/>
<gene>
    <name evidence="5" type="ORF">GJ744_011491</name>
</gene>
<evidence type="ECO:0000256" key="1">
    <source>
        <dbReference type="ARBA" id="ARBA00004123"/>
    </source>
</evidence>
<dbReference type="GO" id="GO:0090575">
    <property type="term" value="C:RNA polymerase II transcription regulator complex"/>
    <property type="evidence" value="ECO:0007669"/>
    <property type="project" value="TreeGrafter"/>
</dbReference>
<protein>
    <recommendedName>
        <fullName evidence="4">BZIP domain-containing protein</fullName>
    </recommendedName>
</protein>
<comment type="caution">
    <text evidence="5">The sequence shown here is derived from an EMBL/GenBank/DDBJ whole genome shotgun (WGS) entry which is preliminary data.</text>
</comment>
<dbReference type="Gene3D" id="1.10.238.100">
    <property type="entry name" value="YAP1 redox domain. Chain B"/>
    <property type="match status" value="1"/>
</dbReference>
<name>A0A8H7AGN4_9EURO</name>
<sequence length="372" mass="40934">MADKSDQSPRSLWSRSKRTLGGKGLTFLQHLPKGSKDDIQFSDKGEAAKNAHARRREQVRKAQRNHRERKETYIKSLEQQVLQLLDQQATAAEEKRAVERENTMLQGLLQRHGIPIPNEAGGFGPTASISMLDVPGGQQRLQVTMPETTPDSFAAFDTSRSSLPRGTSGPHSPDAEMRQPSSGASGVSSIPPPASQTRLPSEGVQIHPLTTPQKSLPPLPPSATRQPIPHPYGLDAPQIGIDFVLALENPCLHHTSKDLQSAETYGHILTTHAPLLTHRPRAPQPTSSWTIPAAEIERLLNLSSQLNLAGELTPVQAWSRIRSYPGFEKLNLDQLETLEKALLKEVQCYGFGAVINENAFDNILQQCFYGLQ</sequence>
<feature type="compositionally biased region" description="Basic and acidic residues" evidence="3">
    <location>
        <begin position="34"/>
        <end position="49"/>
    </location>
</feature>
<organism evidence="5 6">
    <name type="scientific">Endocarpon pusillum</name>
    <dbReference type="NCBI Taxonomy" id="364733"/>
    <lineage>
        <taxon>Eukaryota</taxon>
        <taxon>Fungi</taxon>
        <taxon>Dikarya</taxon>
        <taxon>Ascomycota</taxon>
        <taxon>Pezizomycotina</taxon>
        <taxon>Eurotiomycetes</taxon>
        <taxon>Chaetothyriomycetidae</taxon>
        <taxon>Verrucariales</taxon>
        <taxon>Verrucariaceae</taxon>
        <taxon>Endocarpon</taxon>
    </lineage>
</organism>
<comment type="subcellular location">
    <subcellularLocation>
        <location evidence="1">Nucleus</location>
    </subcellularLocation>
</comment>
<dbReference type="SUPFAM" id="SSF57959">
    <property type="entry name" value="Leucine zipper domain"/>
    <property type="match status" value="1"/>
</dbReference>